<keyword evidence="2" id="KW-0812">Transmembrane</keyword>
<reference evidence="3" key="1">
    <citation type="submission" date="2020-11" db="EMBL/GenBank/DDBJ databases">
        <authorList>
            <person name="Tran Van P."/>
        </authorList>
    </citation>
    <scope>NUCLEOTIDE SEQUENCE</scope>
</reference>
<keyword evidence="2" id="KW-0472">Membrane</keyword>
<sequence>MTQFGSPEYISMAAGGYSFTGYSFIGYSFTGYSFTGYSFIGYSFRGYSFIGYSFTGYSFIGYSFTGYSFTGYSFIGYSFFSTSALNRVKKDRGPGASESGGGGGDIDDASQSQKLTEDPARGEMAEAGGKKPRKFKTTINDRSRGSLFLRVGAIGTLNGRSRPTCCYYSYPSASPYPSPPSSLPHLTPVAGGTFPSAHTASAQWR</sequence>
<evidence type="ECO:0000313" key="3">
    <source>
        <dbReference type="EMBL" id="CAD7227170.1"/>
    </source>
</evidence>
<feature type="compositionally biased region" description="Basic and acidic residues" evidence="1">
    <location>
        <begin position="115"/>
        <end position="124"/>
    </location>
</feature>
<dbReference type="EMBL" id="OB661054">
    <property type="protein sequence ID" value="CAD7227170.1"/>
    <property type="molecule type" value="Genomic_DNA"/>
</dbReference>
<dbReference type="Gene3D" id="2.160.20.80">
    <property type="entry name" value="E3 ubiquitin-protein ligase SopA"/>
    <property type="match status" value="1"/>
</dbReference>
<name>A0A7R8ZJT5_9CRUS</name>
<keyword evidence="2" id="KW-1133">Transmembrane helix</keyword>
<feature type="region of interest" description="Disordered" evidence="1">
    <location>
        <begin position="91"/>
        <end position="137"/>
    </location>
</feature>
<feature type="transmembrane region" description="Helical" evidence="2">
    <location>
        <begin position="60"/>
        <end position="80"/>
    </location>
</feature>
<evidence type="ECO:0000256" key="2">
    <source>
        <dbReference type="SAM" id="Phobius"/>
    </source>
</evidence>
<feature type="transmembrane region" description="Helical" evidence="2">
    <location>
        <begin position="21"/>
        <end position="40"/>
    </location>
</feature>
<organism evidence="3">
    <name type="scientific">Cyprideis torosa</name>
    <dbReference type="NCBI Taxonomy" id="163714"/>
    <lineage>
        <taxon>Eukaryota</taxon>
        <taxon>Metazoa</taxon>
        <taxon>Ecdysozoa</taxon>
        <taxon>Arthropoda</taxon>
        <taxon>Crustacea</taxon>
        <taxon>Oligostraca</taxon>
        <taxon>Ostracoda</taxon>
        <taxon>Podocopa</taxon>
        <taxon>Podocopida</taxon>
        <taxon>Cytherocopina</taxon>
        <taxon>Cytheroidea</taxon>
        <taxon>Cytherideidae</taxon>
        <taxon>Cyprideis</taxon>
    </lineage>
</organism>
<evidence type="ECO:0000256" key="1">
    <source>
        <dbReference type="SAM" id="MobiDB-lite"/>
    </source>
</evidence>
<gene>
    <name evidence="3" type="ORF">CTOB1V02_LOCUS5079</name>
</gene>
<protein>
    <submittedName>
        <fullName evidence="3">Uncharacterized protein</fullName>
    </submittedName>
</protein>
<accession>A0A7R8ZJT5</accession>
<proteinExistence type="predicted"/>
<dbReference type="SUPFAM" id="SSF141571">
    <property type="entry name" value="Pentapeptide repeat-like"/>
    <property type="match status" value="1"/>
</dbReference>
<dbReference type="AlphaFoldDB" id="A0A7R8ZJT5"/>